<dbReference type="PRINTS" id="PR00947">
    <property type="entry name" value="CUTICLE"/>
</dbReference>
<proteinExistence type="predicted"/>
<dbReference type="InterPro" id="IPR051217">
    <property type="entry name" value="Insect_Cuticle_Struc_Prot"/>
</dbReference>
<dbReference type="OrthoDB" id="10071059at2759"/>
<protein>
    <submittedName>
        <fullName evidence="4">Similar to Ccp84Ab: Cuticle protein (Anopheles gambiae)</fullName>
    </submittedName>
</protein>
<dbReference type="Pfam" id="PF00379">
    <property type="entry name" value="Chitin_bind_4"/>
    <property type="match status" value="1"/>
</dbReference>
<feature type="chain" id="PRO_5035320358" evidence="3">
    <location>
        <begin position="18"/>
        <end position="185"/>
    </location>
</feature>
<evidence type="ECO:0000313" key="5">
    <source>
        <dbReference type="Proteomes" id="UP000786811"/>
    </source>
</evidence>
<dbReference type="GO" id="GO:0005615">
    <property type="term" value="C:extracellular space"/>
    <property type="evidence" value="ECO:0007669"/>
    <property type="project" value="TreeGrafter"/>
</dbReference>
<evidence type="ECO:0000256" key="1">
    <source>
        <dbReference type="ARBA" id="ARBA00022460"/>
    </source>
</evidence>
<keyword evidence="3" id="KW-0732">Signal</keyword>
<dbReference type="PROSITE" id="PS00233">
    <property type="entry name" value="CHIT_BIND_RR_1"/>
    <property type="match status" value="1"/>
</dbReference>
<evidence type="ECO:0000256" key="2">
    <source>
        <dbReference type="PROSITE-ProRule" id="PRU00497"/>
    </source>
</evidence>
<dbReference type="InterPro" id="IPR031311">
    <property type="entry name" value="CHIT_BIND_RR_consensus"/>
</dbReference>
<gene>
    <name evidence="4" type="ORF">HICCMSTLAB_LOCUS7088</name>
</gene>
<dbReference type="PANTHER" id="PTHR12236:SF95">
    <property type="entry name" value="CUTICULAR PROTEIN 76BD, ISOFORM C-RELATED"/>
    <property type="match status" value="1"/>
</dbReference>
<dbReference type="PROSITE" id="PS51155">
    <property type="entry name" value="CHIT_BIND_RR_2"/>
    <property type="match status" value="1"/>
</dbReference>
<dbReference type="AlphaFoldDB" id="A0A8J2HCX5"/>
<keyword evidence="5" id="KW-1185">Reference proteome</keyword>
<evidence type="ECO:0000256" key="3">
    <source>
        <dbReference type="SAM" id="SignalP"/>
    </source>
</evidence>
<reference evidence="4" key="1">
    <citation type="submission" date="2021-04" db="EMBL/GenBank/DDBJ databases">
        <authorList>
            <person name="Chebbi M.A.C M."/>
        </authorList>
    </citation>
    <scope>NUCLEOTIDE SEQUENCE</scope>
</reference>
<dbReference type="InterPro" id="IPR000618">
    <property type="entry name" value="Insect_cuticle"/>
</dbReference>
<keyword evidence="1 2" id="KW-0193">Cuticle</keyword>
<name>A0A8J2HCX5_COTCN</name>
<feature type="signal peptide" evidence="3">
    <location>
        <begin position="1"/>
        <end position="17"/>
    </location>
</feature>
<sequence length="185" mass="20561">MAFKFITFAGLLAIANAGLLPVHHDYAASHYVQQAPLVYSAPVVSHTVVKPIDEEFDHHPQYSFNYGVQDPHTGDSKSQHEVRDGDVVKGSYSLIEADGTKRTVEYTADDHHGFNAVVHKEPAHYAVKTVAPVVHAPVVHTPVVQAPVYAPLTYKSYNSYDAPLAYKPYNSYSNYNGHSAYNYHY</sequence>
<dbReference type="PANTHER" id="PTHR12236">
    <property type="entry name" value="STRUCTURAL CONTITUENT OF CUTICLE"/>
    <property type="match status" value="1"/>
</dbReference>
<dbReference type="GO" id="GO:0031012">
    <property type="term" value="C:extracellular matrix"/>
    <property type="evidence" value="ECO:0007669"/>
    <property type="project" value="TreeGrafter"/>
</dbReference>
<dbReference type="Proteomes" id="UP000786811">
    <property type="component" value="Unassembled WGS sequence"/>
</dbReference>
<dbReference type="EMBL" id="CAJNRD030001120">
    <property type="protein sequence ID" value="CAG5093762.1"/>
    <property type="molecule type" value="Genomic_DNA"/>
</dbReference>
<comment type="caution">
    <text evidence="4">The sequence shown here is derived from an EMBL/GenBank/DDBJ whole genome shotgun (WGS) entry which is preliminary data.</text>
</comment>
<accession>A0A8J2HCX5</accession>
<organism evidence="4 5">
    <name type="scientific">Cotesia congregata</name>
    <name type="common">Parasitoid wasp</name>
    <name type="synonym">Apanteles congregatus</name>
    <dbReference type="NCBI Taxonomy" id="51543"/>
    <lineage>
        <taxon>Eukaryota</taxon>
        <taxon>Metazoa</taxon>
        <taxon>Ecdysozoa</taxon>
        <taxon>Arthropoda</taxon>
        <taxon>Hexapoda</taxon>
        <taxon>Insecta</taxon>
        <taxon>Pterygota</taxon>
        <taxon>Neoptera</taxon>
        <taxon>Endopterygota</taxon>
        <taxon>Hymenoptera</taxon>
        <taxon>Apocrita</taxon>
        <taxon>Ichneumonoidea</taxon>
        <taxon>Braconidae</taxon>
        <taxon>Microgastrinae</taxon>
        <taxon>Cotesia</taxon>
    </lineage>
</organism>
<evidence type="ECO:0000313" key="4">
    <source>
        <dbReference type="EMBL" id="CAG5093762.1"/>
    </source>
</evidence>
<dbReference type="GO" id="GO:0042302">
    <property type="term" value="F:structural constituent of cuticle"/>
    <property type="evidence" value="ECO:0007669"/>
    <property type="project" value="UniProtKB-UniRule"/>
</dbReference>